<evidence type="ECO:0000313" key="3">
    <source>
        <dbReference type="EMBL" id="KAJ5082534.1"/>
    </source>
</evidence>
<dbReference type="EMBL" id="JAPQKI010000011">
    <property type="protein sequence ID" value="KAJ5082534.1"/>
    <property type="molecule type" value="Genomic_DNA"/>
</dbReference>
<feature type="compositionally biased region" description="Low complexity" evidence="1">
    <location>
        <begin position="332"/>
        <end position="346"/>
    </location>
</feature>
<reference evidence="3" key="2">
    <citation type="journal article" date="2023" name="IMA Fungus">
        <title>Comparative genomic study of the Penicillium genus elucidates a diverse pangenome and 15 lateral gene transfer events.</title>
        <authorList>
            <person name="Petersen C."/>
            <person name="Sorensen T."/>
            <person name="Nielsen M.R."/>
            <person name="Sondergaard T.E."/>
            <person name="Sorensen J.L."/>
            <person name="Fitzpatrick D.A."/>
            <person name="Frisvad J.C."/>
            <person name="Nielsen K.L."/>
        </authorList>
    </citation>
    <scope>NUCLEOTIDE SEQUENCE</scope>
    <source>
        <strain evidence="3">IBT 30761</strain>
    </source>
</reference>
<accession>A0A9W9EIS3</accession>
<evidence type="ECO:0000313" key="4">
    <source>
        <dbReference type="Proteomes" id="UP001149074"/>
    </source>
</evidence>
<dbReference type="OrthoDB" id="3538998at2759"/>
<evidence type="ECO:0000256" key="1">
    <source>
        <dbReference type="SAM" id="MobiDB-lite"/>
    </source>
</evidence>
<organism evidence="3 4">
    <name type="scientific">Penicillium argentinense</name>
    <dbReference type="NCBI Taxonomy" id="1131581"/>
    <lineage>
        <taxon>Eukaryota</taxon>
        <taxon>Fungi</taxon>
        <taxon>Dikarya</taxon>
        <taxon>Ascomycota</taxon>
        <taxon>Pezizomycotina</taxon>
        <taxon>Eurotiomycetes</taxon>
        <taxon>Eurotiomycetidae</taxon>
        <taxon>Eurotiales</taxon>
        <taxon>Aspergillaceae</taxon>
        <taxon>Penicillium</taxon>
    </lineage>
</organism>
<dbReference type="AlphaFoldDB" id="A0A9W9EIS3"/>
<proteinExistence type="predicted"/>
<evidence type="ECO:0000256" key="2">
    <source>
        <dbReference type="SAM" id="SignalP"/>
    </source>
</evidence>
<keyword evidence="4" id="KW-1185">Reference proteome</keyword>
<feature type="compositionally biased region" description="Low complexity" evidence="1">
    <location>
        <begin position="313"/>
        <end position="324"/>
    </location>
</feature>
<dbReference type="RefSeq" id="XP_056469056.1">
    <property type="nucleotide sequence ID" value="XM_056624068.1"/>
</dbReference>
<feature type="signal peptide" evidence="2">
    <location>
        <begin position="1"/>
        <end position="21"/>
    </location>
</feature>
<protein>
    <submittedName>
        <fullName evidence="3">Uncharacterized protein</fullName>
    </submittedName>
</protein>
<feature type="non-terminal residue" evidence="3">
    <location>
        <position position="1"/>
    </location>
</feature>
<name>A0A9W9EIS3_9EURO</name>
<sequence>MGLKKRILFSLLVGIAQVSVAGSIDYFEDASVCADPNGLAKCYDGENTRYVECINESCPNSLTCLAACDGDERCISQKCPSDDADCIYNCACKRAGHEISCLASSCWNQIYSCEYQKAANDLIQLCEKPHLDDIPFWPPPDNAPGGCSCNIAKIFKQQIQVSDQLTKCGNNKTNIDKIGDDVNDSIDYSRACICCAESAMMSKIYDTCPNTEPSIIGADNWFGKFFEQNQWAQCGEYLDKHDCAGDLGYGAKDAGDTHRFYKPGQFPQSGAETLSNTKGIISTPIGREATFTWTYGSDVYTVTATTGPVTETISSSSASATATETRTETSRNETLSTAASTAATSTQTGIGNP</sequence>
<keyword evidence="2" id="KW-0732">Signal</keyword>
<reference evidence="3" key="1">
    <citation type="submission" date="2022-11" db="EMBL/GenBank/DDBJ databases">
        <authorList>
            <person name="Petersen C."/>
        </authorList>
    </citation>
    <scope>NUCLEOTIDE SEQUENCE</scope>
    <source>
        <strain evidence="3">IBT 30761</strain>
    </source>
</reference>
<dbReference type="Proteomes" id="UP001149074">
    <property type="component" value="Unassembled WGS sequence"/>
</dbReference>
<comment type="caution">
    <text evidence="3">The sequence shown here is derived from an EMBL/GenBank/DDBJ whole genome shotgun (WGS) entry which is preliminary data.</text>
</comment>
<gene>
    <name evidence="3" type="ORF">N7532_011577</name>
</gene>
<feature type="chain" id="PRO_5040807448" evidence="2">
    <location>
        <begin position="22"/>
        <end position="353"/>
    </location>
</feature>
<dbReference type="GeneID" id="81363047"/>
<feature type="region of interest" description="Disordered" evidence="1">
    <location>
        <begin position="313"/>
        <end position="353"/>
    </location>
</feature>